<dbReference type="InterPro" id="IPR027417">
    <property type="entry name" value="P-loop_NTPase"/>
</dbReference>
<keyword evidence="1" id="KW-0611">Plant defense</keyword>
<dbReference type="AlphaFoldDB" id="A0A6D2JAZ1"/>
<dbReference type="GO" id="GO:0006952">
    <property type="term" value="P:defense response"/>
    <property type="evidence" value="ECO:0007669"/>
    <property type="project" value="UniProtKB-KW"/>
</dbReference>
<feature type="coiled-coil region" evidence="2">
    <location>
        <begin position="27"/>
        <end position="61"/>
    </location>
</feature>
<dbReference type="Proteomes" id="UP000467841">
    <property type="component" value="Unassembled WGS sequence"/>
</dbReference>
<keyword evidence="4" id="KW-1185">Reference proteome</keyword>
<dbReference type="FunFam" id="1.10.8.430:FF:000003">
    <property type="entry name" value="Probable disease resistance protein At5g66910"/>
    <property type="match status" value="1"/>
</dbReference>
<gene>
    <name evidence="3" type="ORF">MERR_LOCUS21435</name>
</gene>
<proteinExistence type="predicted"/>
<evidence type="ECO:0000313" key="4">
    <source>
        <dbReference type="Proteomes" id="UP000467841"/>
    </source>
</evidence>
<keyword evidence="2" id="KW-0175">Coiled coil</keyword>
<dbReference type="OrthoDB" id="664960at2759"/>
<dbReference type="SUPFAM" id="SSF52540">
    <property type="entry name" value="P-loop containing nucleoside triphosphate hydrolases"/>
    <property type="match status" value="1"/>
</dbReference>
<dbReference type="InterPro" id="IPR042197">
    <property type="entry name" value="Apaf_helical"/>
</dbReference>
<evidence type="ECO:0000256" key="1">
    <source>
        <dbReference type="ARBA" id="ARBA00022821"/>
    </source>
</evidence>
<reference evidence="3" key="1">
    <citation type="submission" date="2020-01" db="EMBL/GenBank/DDBJ databases">
        <authorList>
            <person name="Mishra B."/>
        </authorList>
    </citation>
    <scope>NUCLEOTIDE SEQUENCE [LARGE SCALE GENOMIC DNA]</scope>
</reference>
<comment type="caution">
    <text evidence="3">The sequence shown here is derived from an EMBL/GenBank/DDBJ whole genome shotgun (WGS) entry which is preliminary data.</text>
</comment>
<dbReference type="GO" id="GO:0043531">
    <property type="term" value="F:ADP binding"/>
    <property type="evidence" value="ECO:0007669"/>
    <property type="project" value="InterPro"/>
</dbReference>
<sequence>MGISFSIPCDPCINKISNWSDEKVACIHNLEKNLTALVTTMEELKAKRDDLSKRVTRDEDRGQQRLAEIERLESRFQQHKTDAKLPSPLVPKKYVIMGVEDPMEVQCLADNEAFDLFQKKVGQRTLGSHPEIPELARIVAKKCCGLPLALNVIGETMSCKRTIQEWRHAIDVLTSYAIEFSGMEDKILPF</sequence>
<dbReference type="EMBL" id="CACVBM020001143">
    <property type="protein sequence ID" value="CAA7034200.1"/>
    <property type="molecule type" value="Genomic_DNA"/>
</dbReference>
<protein>
    <submittedName>
        <fullName evidence="3">Uncharacterized protein</fullName>
    </submittedName>
</protein>
<organism evidence="3 4">
    <name type="scientific">Microthlaspi erraticum</name>
    <dbReference type="NCBI Taxonomy" id="1685480"/>
    <lineage>
        <taxon>Eukaryota</taxon>
        <taxon>Viridiplantae</taxon>
        <taxon>Streptophyta</taxon>
        <taxon>Embryophyta</taxon>
        <taxon>Tracheophyta</taxon>
        <taxon>Spermatophyta</taxon>
        <taxon>Magnoliopsida</taxon>
        <taxon>eudicotyledons</taxon>
        <taxon>Gunneridae</taxon>
        <taxon>Pentapetalae</taxon>
        <taxon>rosids</taxon>
        <taxon>malvids</taxon>
        <taxon>Brassicales</taxon>
        <taxon>Brassicaceae</taxon>
        <taxon>Coluteocarpeae</taxon>
        <taxon>Microthlaspi</taxon>
    </lineage>
</organism>
<name>A0A6D2JAZ1_9BRAS</name>
<dbReference type="Gene3D" id="1.10.8.430">
    <property type="entry name" value="Helical domain of apoptotic protease-activating factors"/>
    <property type="match status" value="1"/>
</dbReference>
<evidence type="ECO:0000256" key="2">
    <source>
        <dbReference type="SAM" id="Coils"/>
    </source>
</evidence>
<evidence type="ECO:0000313" key="3">
    <source>
        <dbReference type="EMBL" id="CAA7034200.1"/>
    </source>
</evidence>
<accession>A0A6D2JAZ1</accession>